<dbReference type="Gene3D" id="3.90.740.10">
    <property type="entry name" value="Valyl/Leucyl/Isoleucyl-tRNA synthetase, editing domain"/>
    <property type="match status" value="1"/>
</dbReference>
<dbReference type="InterPro" id="IPR001412">
    <property type="entry name" value="aa-tRNA-synth_I_CS"/>
</dbReference>
<organism evidence="13">
    <name type="scientific">Ixodes ricinus</name>
    <name type="common">Common tick</name>
    <name type="synonym">Acarus ricinus</name>
    <dbReference type="NCBI Taxonomy" id="34613"/>
    <lineage>
        <taxon>Eukaryota</taxon>
        <taxon>Metazoa</taxon>
        <taxon>Ecdysozoa</taxon>
        <taxon>Arthropoda</taxon>
        <taxon>Chelicerata</taxon>
        <taxon>Arachnida</taxon>
        <taxon>Acari</taxon>
        <taxon>Parasitiformes</taxon>
        <taxon>Ixodida</taxon>
        <taxon>Ixodoidea</taxon>
        <taxon>Ixodidae</taxon>
        <taxon>Ixodinae</taxon>
        <taxon>Ixodes</taxon>
    </lineage>
</organism>
<reference evidence="13" key="1">
    <citation type="submission" date="2016-02" db="EMBL/GenBank/DDBJ databases">
        <title>RNAseq analyses of the midgut from blood- or serum-fed Ixodes ricinus ticks.</title>
        <authorList>
            <person name="Perner J."/>
            <person name="Provaznik J."/>
            <person name="Schrenkova J."/>
            <person name="Urbanova V."/>
            <person name="Ribeiro J.M."/>
            <person name="Kopacek P."/>
        </authorList>
    </citation>
    <scope>NUCLEOTIDE SEQUENCE</scope>
    <source>
        <tissue evidence="13">Gut</tissue>
    </source>
</reference>
<dbReference type="InterPro" id="IPR009080">
    <property type="entry name" value="tRNAsynth_Ia_anticodon-bd"/>
</dbReference>
<feature type="domain" description="Methionyl/Valyl/Leucyl/Isoleucyl-tRNA synthetase anticodon-binding" evidence="12">
    <location>
        <begin position="635"/>
        <end position="781"/>
    </location>
</feature>
<dbReference type="Gene3D" id="3.40.50.620">
    <property type="entry name" value="HUPs"/>
    <property type="match status" value="2"/>
</dbReference>
<proteinExistence type="evidence at transcript level"/>
<dbReference type="AlphaFoldDB" id="A0A131XYE9"/>
<accession>A0A131XYE9</accession>
<dbReference type="InterPro" id="IPR014729">
    <property type="entry name" value="Rossmann-like_a/b/a_fold"/>
</dbReference>
<dbReference type="PANTHER" id="PTHR11946">
    <property type="entry name" value="VALYL-TRNA SYNTHETASES"/>
    <property type="match status" value="1"/>
</dbReference>
<evidence type="ECO:0000256" key="6">
    <source>
        <dbReference type="ARBA" id="ARBA00022917"/>
    </source>
</evidence>
<dbReference type="Gene3D" id="1.10.730.10">
    <property type="entry name" value="Isoleucyl-tRNA Synthetase, Domain 1"/>
    <property type="match status" value="1"/>
</dbReference>
<keyword evidence="3 9" id="KW-0436">Ligase</keyword>
<feature type="compositionally biased region" description="Basic and acidic residues" evidence="10">
    <location>
        <begin position="881"/>
        <end position="911"/>
    </location>
</feature>
<evidence type="ECO:0000256" key="4">
    <source>
        <dbReference type="ARBA" id="ARBA00022741"/>
    </source>
</evidence>
<dbReference type="GO" id="GO:0002161">
    <property type="term" value="F:aminoacyl-tRNA deacylase activity"/>
    <property type="evidence" value="ECO:0007669"/>
    <property type="project" value="InterPro"/>
</dbReference>
<dbReference type="NCBIfam" id="NF004349">
    <property type="entry name" value="PRK05729.1"/>
    <property type="match status" value="1"/>
</dbReference>
<dbReference type="CDD" id="cd00817">
    <property type="entry name" value="ValRS_core"/>
    <property type="match status" value="1"/>
</dbReference>
<dbReference type="PANTHER" id="PTHR11946:SF111">
    <property type="entry name" value="VALINE--TRNA LIGASE"/>
    <property type="match status" value="1"/>
</dbReference>
<dbReference type="Pfam" id="PF00133">
    <property type="entry name" value="tRNA-synt_1"/>
    <property type="match status" value="1"/>
</dbReference>
<evidence type="ECO:0000259" key="12">
    <source>
        <dbReference type="Pfam" id="PF08264"/>
    </source>
</evidence>
<keyword evidence="6 9" id="KW-0648">Protein biosynthesis</keyword>
<evidence type="ECO:0000259" key="11">
    <source>
        <dbReference type="Pfam" id="PF00133"/>
    </source>
</evidence>
<dbReference type="CDD" id="cd07962">
    <property type="entry name" value="Anticodon_Ia_Val"/>
    <property type="match status" value="1"/>
</dbReference>
<feature type="region of interest" description="Disordered" evidence="10">
    <location>
        <begin position="868"/>
        <end position="923"/>
    </location>
</feature>
<name>A0A131XYE9_IXORI</name>
<dbReference type="GO" id="GO:0005524">
    <property type="term" value="F:ATP binding"/>
    <property type="evidence" value="ECO:0007669"/>
    <property type="project" value="UniProtKB-KW"/>
</dbReference>
<dbReference type="PROSITE" id="PS00178">
    <property type="entry name" value="AA_TRNA_LIGASE_I"/>
    <property type="match status" value="1"/>
</dbReference>
<dbReference type="InterPro" id="IPR013155">
    <property type="entry name" value="M/V/L/I-tRNA-synth_anticd-bd"/>
</dbReference>
<evidence type="ECO:0000256" key="5">
    <source>
        <dbReference type="ARBA" id="ARBA00022840"/>
    </source>
</evidence>
<dbReference type="GO" id="GO:0005829">
    <property type="term" value="C:cytosol"/>
    <property type="evidence" value="ECO:0007669"/>
    <property type="project" value="TreeGrafter"/>
</dbReference>
<evidence type="ECO:0000256" key="7">
    <source>
        <dbReference type="ARBA" id="ARBA00023146"/>
    </source>
</evidence>
<dbReference type="EMBL" id="GEFM01004541">
    <property type="protein sequence ID" value="JAP71255.1"/>
    <property type="molecule type" value="mRNA"/>
</dbReference>
<dbReference type="InterPro" id="IPR009008">
    <property type="entry name" value="Val/Leu/Ile-tRNA-synth_edit"/>
</dbReference>
<dbReference type="InterPro" id="IPR002300">
    <property type="entry name" value="aa-tRNA-synth_Ia"/>
</dbReference>
<evidence type="ECO:0000256" key="10">
    <source>
        <dbReference type="SAM" id="MobiDB-lite"/>
    </source>
</evidence>
<comment type="similarity">
    <text evidence="1 9">Belongs to the class-I aminoacyl-tRNA synthetase family.</text>
</comment>
<dbReference type="SUPFAM" id="SSF47323">
    <property type="entry name" value="Anticodon-binding domain of a subclass of class I aminoacyl-tRNA synthetases"/>
    <property type="match status" value="1"/>
</dbReference>
<evidence type="ECO:0000256" key="8">
    <source>
        <dbReference type="ARBA" id="ARBA00029936"/>
    </source>
</evidence>
<dbReference type="PRINTS" id="PR00986">
    <property type="entry name" value="TRNASYNTHVAL"/>
</dbReference>
<feature type="domain" description="Aminoacyl-tRNA synthetase class Ia" evidence="11">
    <location>
        <begin position="2"/>
        <end position="582"/>
    </location>
</feature>
<keyword evidence="5 9" id="KW-0067">ATP-binding</keyword>
<dbReference type="SUPFAM" id="SSF52374">
    <property type="entry name" value="Nucleotidylyl transferase"/>
    <property type="match status" value="1"/>
</dbReference>
<evidence type="ECO:0000256" key="1">
    <source>
        <dbReference type="ARBA" id="ARBA00005594"/>
    </source>
</evidence>
<dbReference type="InterPro" id="IPR002303">
    <property type="entry name" value="Valyl-tRNA_ligase"/>
</dbReference>
<protein>
    <recommendedName>
        <fullName evidence="2">valine--tRNA ligase</fullName>
        <ecNumber evidence="2">6.1.1.9</ecNumber>
    </recommendedName>
    <alternativeName>
        <fullName evidence="8">Valyl-tRNA synthetase</fullName>
    </alternativeName>
</protein>
<keyword evidence="4 9" id="KW-0547">Nucleotide-binding</keyword>
<dbReference type="InterPro" id="IPR033705">
    <property type="entry name" value="Anticodon_Ia_Val"/>
</dbReference>
<evidence type="ECO:0000256" key="3">
    <source>
        <dbReference type="ARBA" id="ARBA00022598"/>
    </source>
</evidence>
<dbReference type="Pfam" id="PF08264">
    <property type="entry name" value="Anticodon_1"/>
    <property type="match status" value="1"/>
</dbReference>
<keyword evidence="7 9" id="KW-0030">Aminoacyl-tRNA synthetase</keyword>
<evidence type="ECO:0000256" key="2">
    <source>
        <dbReference type="ARBA" id="ARBA00013169"/>
    </source>
</evidence>
<evidence type="ECO:0000313" key="13">
    <source>
        <dbReference type="EMBL" id="JAP71255.1"/>
    </source>
</evidence>
<dbReference type="SUPFAM" id="SSF50677">
    <property type="entry name" value="ValRS/IleRS/LeuRS editing domain"/>
    <property type="match status" value="1"/>
</dbReference>
<dbReference type="NCBIfam" id="TIGR00422">
    <property type="entry name" value="valS"/>
    <property type="match status" value="1"/>
</dbReference>
<dbReference type="GO" id="GO:0006438">
    <property type="term" value="P:valyl-tRNA aminoacylation"/>
    <property type="evidence" value="ECO:0007669"/>
    <property type="project" value="InterPro"/>
</dbReference>
<dbReference type="GO" id="GO:0004832">
    <property type="term" value="F:valine-tRNA ligase activity"/>
    <property type="evidence" value="ECO:0007669"/>
    <property type="project" value="UniProtKB-EC"/>
</dbReference>
<sequence length="923" mass="104231">MVLPPPNITGDLHLGHALTVAIQDTLVRWHRMQQRKVVWVPGCDHAGIATQSVLEKRAWAQGGLTRHQMGRTAFLREAQAWRRSKEANILRQLRRLGASLDYTRSTFTMDESMSHAVKWAFCRLFDDGLVYREKRMVNWCCWLQSAISDSEVKHVQVSPGTLLRVPGCPEAVEVGYLDRLAFPVGDTEVEVCTTRLETMLADTALAVHPEDNRYRHLIGRMACHPITGTSLPIIANSQVDRAFGTGAMKVTPGYSRVDHQLAKEHGLPVVECFDDQGRVVEGHGTFSGLSRMEAKAAVLALLKEKGLYRGRVGHESTVPVCSRTGDLIDVRLKPQFFLDFSKLARQALACMEEGHLNITPAYWKKAWSEWLSKPEDWCISRQLWWGHRIPAYRVLNAEEEIWVSGMTEEEAVSKAAARLGISREDVCLKQDEDVLDTWFSSALFPLAVSGWPEKPLPSWFPLSLMETGHDILFFWVARMVALSLQLTGKLPFHKVMLHGMIRDSEGRKMSKSLGNVIDPLDVVHGKSLEELEESTRELQRQGYIGPEELATALRCQRQAFPSGIEKCGSDALRLALLSYDVQAETISFQMKDAVRWLHFCNKLWQATRFFVSAADKLGQRPQLASLLSVELGLMDRWILSRLSFLVEASQMHLSNGDLHLFTSAVQVFVVQHLCDVYLESVKPAVWGNSTEDISRVCSVLHAVLDVTLKTLSPAAPFLTEELYQRLALRFGGCAVPSICVAPYPTRDQWDQWRNEDLERQVRSALEVVTTLRNVRLSCGVKEPSAYVAVEPRDAGFLHDLAPVMRHLARVREFRVVHRGTAELPVGEGWTPAPVGSWADVFVETDVAVVQKAVQERLQRLTAKLDKMEQRRAHPKYTRSRTVKEQERDHQKVLDLKSEIERLKATSTESRRAHTPGQFQGWGQ</sequence>
<dbReference type="EC" id="6.1.1.9" evidence="2"/>
<evidence type="ECO:0000256" key="9">
    <source>
        <dbReference type="RuleBase" id="RU363035"/>
    </source>
</evidence>